<feature type="repeat" description="WD" evidence="1">
    <location>
        <begin position="517"/>
        <end position="546"/>
    </location>
</feature>
<dbReference type="EMBL" id="JBAMIC010000018">
    <property type="protein sequence ID" value="KAK7094699.1"/>
    <property type="molecule type" value="Genomic_DNA"/>
</dbReference>
<dbReference type="InterPro" id="IPR036322">
    <property type="entry name" value="WD40_repeat_dom_sf"/>
</dbReference>
<sequence length="561" mass="63711">MGGAQTLSVLDLPDSLHLKVFMSLLLQSVRCVSLTCSRLRRIALDQQLWKTMFQRDFKVPESVPLSPQASSWRAEYRRLYDESPAVLCEEVLQHKDEVLNVTFSHNGEMFATCSKDGTVKVWNARTPCTLRFTADMKARFQWRYTRSSQFNKSGTLLLVVGVLDFGLHLNGEVAVFDLEQDFRLVSRSLNAPNDWYSAWYDDCHILTGTLCRANNLESTSAVWLTKASRAVTSERKYATINPFRFKNCSSGHVRMMIVADVTMVTDESQSASVEESTIPTESGMDSFLADSTEKPAEYDGEFSYDSIGATGCAHHSVHSTQDITASLPKHNGTSDILSSRAKKLLIFTLSKEAYDAHIVGIKQMTEEEIRREEEAIEGLQWPVTEDGLLPRTNRDIGGSGCVSEVDYTFNMHGQIIGMALSPDQRYLYVNCRRWLVEDEDEEEMNTPPLSQEIDIHVFDLLTFTKIDTVLRSHKASFSNAAFIYLNVNDLFVVSGAEDSQGYMWDRHYGVHVRCFPHDNVVSSCAFNPVDPEMLVTASDDNKIKIWRSRRQMREMYEKKYI</sequence>
<dbReference type="InterPro" id="IPR015943">
    <property type="entry name" value="WD40/YVTN_repeat-like_dom_sf"/>
</dbReference>
<proteinExistence type="predicted"/>
<accession>A0AAN9G4P3</accession>
<dbReference type="Pfam" id="PF12937">
    <property type="entry name" value="F-box-like"/>
    <property type="match status" value="1"/>
</dbReference>
<dbReference type="AlphaFoldDB" id="A0AAN9G4P3"/>
<dbReference type="PROSITE" id="PS50294">
    <property type="entry name" value="WD_REPEATS_REGION"/>
    <property type="match status" value="2"/>
</dbReference>
<dbReference type="Pfam" id="PF00400">
    <property type="entry name" value="WD40"/>
    <property type="match status" value="2"/>
</dbReference>
<dbReference type="GO" id="GO:0080008">
    <property type="term" value="C:Cul4-RING E3 ubiquitin ligase complex"/>
    <property type="evidence" value="ECO:0007669"/>
    <property type="project" value="InterPro"/>
</dbReference>
<dbReference type="Gene3D" id="2.130.10.10">
    <property type="entry name" value="YVTN repeat-like/Quinoprotein amine dehydrogenase"/>
    <property type="match status" value="2"/>
</dbReference>
<dbReference type="InterPro" id="IPR036047">
    <property type="entry name" value="F-box-like_dom_sf"/>
</dbReference>
<dbReference type="SUPFAM" id="SSF81383">
    <property type="entry name" value="F-box domain"/>
    <property type="match status" value="1"/>
</dbReference>
<reference evidence="3 4" key="1">
    <citation type="submission" date="2024-02" db="EMBL/GenBank/DDBJ databases">
        <title>Chromosome-scale genome assembly of the rough periwinkle Littorina saxatilis.</title>
        <authorList>
            <person name="De Jode A."/>
            <person name="Faria R."/>
            <person name="Formenti G."/>
            <person name="Sims Y."/>
            <person name="Smith T.P."/>
            <person name="Tracey A."/>
            <person name="Wood J.M.D."/>
            <person name="Zagrodzka Z.B."/>
            <person name="Johannesson K."/>
            <person name="Butlin R.K."/>
            <person name="Leder E.H."/>
        </authorList>
    </citation>
    <scope>NUCLEOTIDE SEQUENCE [LARGE SCALE GENOMIC DNA]</scope>
    <source>
        <strain evidence="3">Snail1</strain>
        <tissue evidence="3">Muscle</tissue>
    </source>
</reference>
<dbReference type="Gene3D" id="1.20.1280.50">
    <property type="match status" value="1"/>
</dbReference>
<dbReference type="InterPro" id="IPR042508">
    <property type="entry name" value="FBXW5"/>
</dbReference>
<dbReference type="InterPro" id="IPR001810">
    <property type="entry name" value="F-box_dom"/>
</dbReference>
<dbReference type="InterPro" id="IPR001680">
    <property type="entry name" value="WD40_rpt"/>
</dbReference>
<keyword evidence="4" id="KW-1185">Reference proteome</keyword>
<dbReference type="PANTHER" id="PTHR20995">
    <property type="entry name" value="F-BOX/WD REPEAT-CONTAINING PROTEIN 5"/>
    <property type="match status" value="1"/>
</dbReference>
<evidence type="ECO:0000313" key="3">
    <source>
        <dbReference type="EMBL" id="KAK7094699.1"/>
    </source>
</evidence>
<dbReference type="SUPFAM" id="SSF50978">
    <property type="entry name" value="WD40 repeat-like"/>
    <property type="match status" value="1"/>
</dbReference>
<keyword evidence="1" id="KW-0853">WD repeat</keyword>
<dbReference type="PROSITE" id="PS50181">
    <property type="entry name" value="FBOX"/>
    <property type="match status" value="1"/>
</dbReference>
<dbReference type="Proteomes" id="UP001374579">
    <property type="component" value="Unassembled WGS sequence"/>
</dbReference>
<name>A0AAN9G4P3_9CAEN</name>
<gene>
    <name evidence="3" type="ORF">V1264_006212</name>
</gene>
<feature type="domain" description="F-box" evidence="2">
    <location>
        <begin position="6"/>
        <end position="52"/>
    </location>
</feature>
<dbReference type="GO" id="GO:0019005">
    <property type="term" value="C:SCF ubiquitin ligase complex"/>
    <property type="evidence" value="ECO:0007669"/>
    <property type="project" value="InterPro"/>
</dbReference>
<feature type="repeat" description="WD" evidence="1">
    <location>
        <begin position="91"/>
        <end position="126"/>
    </location>
</feature>
<dbReference type="SMART" id="SM00320">
    <property type="entry name" value="WD40"/>
    <property type="match status" value="3"/>
</dbReference>
<dbReference type="PROSITE" id="PS50082">
    <property type="entry name" value="WD_REPEATS_2"/>
    <property type="match status" value="2"/>
</dbReference>
<comment type="caution">
    <text evidence="3">The sequence shown here is derived from an EMBL/GenBank/DDBJ whole genome shotgun (WGS) entry which is preliminary data.</text>
</comment>
<dbReference type="GO" id="GO:0016567">
    <property type="term" value="P:protein ubiquitination"/>
    <property type="evidence" value="ECO:0007669"/>
    <property type="project" value="InterPro"/>
</dbReference>
<evidence type="ECO:0000256" key="1">
    <source>
        <dbReference type="PROSITE-ProRule" id="PRU00221"/>
    </source>
</evidence>
<organism evidence="3 4">
    <name type="scientific">Littorina saxatilis</name>
    <dbReference type="NCBI Taxonomy" id="31220"/>
    <lineage>
        <taxon>Eukaryota</taxon>
        <taxon>Metazoa</taxon>
        <taxon>Spiralia</taxon>
        <taxon>Lophotrochozoa</taxon>
        <taxon>Mollusca</taxon>
        <taxon>Gastropoda</taxon>
        <taxon>Caenogastropoda</taxon>
        <taxon>Littorinimorpha</taxon>
        <taxon>Littorinoidea</taxon>
        <taxon>Littorinidae</taxon>
        <taxon>Littorina</taxon>
    </lineage>
</organism>
<dbReference type="PANTHER" id="PTHR20995:SF17">
    <property type="entry name" value="F-BOX_WD REPEAT-CONTAINING PROTEIN 5"/>
    <property type="match status" value="1"/>
</dbReference>
<evidence type="ECO:0000259" key="2">
    <source>
        <dbReference type="PROSITE" id="PS50181"/>
    </source>
</evidence>
<evidence type="ECO:0000313" key="4">
    <source>
        <dbReference type="Proteomes" id="UP001374579"/>
    </source>
</evidence>
<protein>
    <recommendedName>
        <fullName evidence="2">F-box domain-containing protein</fullName>
    </recommendedName>
</protein>